<evidence type="ECO:0000256" key="6">
    <source>
        <dbReference type="ARBA" id="ARBA00022967"/>
    </source>
</evidence>
<feature type="transmembrane region" description="Helical" evidence="9">
    <location>
        <begin position="909"/>
        <end position="934"/>
    </location>
</feature>
<dbReference type="GO" id="GO:0006883">
    <property type="term" value="P:intracellular sodium ion homeostasis"/>
    <property type="evidence" value="ECO:0007669"/>
    <property type="project" value="TreeGrafter"/>
</dbReference>
<evidence type="ECO:0000256" key="9">
    <source>
        <dbReference type="SAM" id="Phobius"/>
    </source>
</evidence>
<dbReference type="PANTHER" id="PTHR43294:SF21">
    <property type="entry name" value="CATION TRANSPORTING ATPASE"/>
    <property type="match status" value="1"/>
</dbReference>
<feature type="domain" description="Cation-transporting P-type ATPase N-terminal" evidence="10">
    <location>
        <begin position="9"/>
        <end position="83"/>
    </location>
</feature>
<keyword evidence="13" id="KW-1185">Reference proteome</keyword>
<evidence type="ECO:0000259" key="10">
    <source>
        <dbReference type="SMART" id="SM00831"/>
    </source>
</evidence>
<keyword evidence="7 9" id="KW-1133">Transmembrane helix</keyword>
<dbReference type="GO" id="GO:1902600">
    <property type="term" value="P:proton transmembrane transport"/>
    <property type="evidence" value="ECO:0007669"/>
    <property type="project" value="TreeGrafter"/>
</dbReference>
<keyword evidence="8 9" id="KW-0472">Membrane</keyword>
<comment type="subcellular location">
    <subcellularLocation>
        <location evidence="1">Cell membrane</location>
        <topology evidence="1">Multi-pass membrane protein</topology>
    </subcellularLocation>
</comment>
<dbReference type="SFLD" id="SFLDS00003">
    <property type="entry name" value="Haloacid_Dehalogenase"/>
    <property type="match status" value="1"/>
</dbReference>
<keyword evidence="4" id="KW-0547">Nucleotide-binding</keyword>
<dbReference type="GO" id="GO:0016887">
    <property type="term" value="F:ATP hydrolysis activity"/>
    <property type="evidence" value="ECO:0007669"/>
    <property type="project" value="InterPro"/>
</dbReference>
<dbReference type="SFLD" id="SFLDG00002">
    <property type="entry name" value="C1.7:_P-type_atpase_like"/>
    <property type="match status" value="1"/>
</dbReference>
<dbReference type="Pfam" id="PF13246">
    <property type="entry name" value="Cation_ATPase"/>
    <property type="match status" value="1"/>
</dbReference>
<evidence type="ECO:0000313" key="14">
    <source>
        <dbReference type="Proteomes" id="UP000663852"/>
    </source>
</evidence>
<feature type="transmembrane region" description="Helical" evidence="9">
    <location>
        <begin position="1009"/>
        <end position="1028"/>
    </location>
</feature>
<dbReference type="InterPro" id="IPR050510">
    <property type="entry name" value="Cation_transp_ATPase_P-type"/>
</dbReference>
<evidence type="ECO:0000256" key="3">
    <source>
        <dbReference type="ARBA" id="ARBA00022692"/>
    </source>
</evidence>
<dbReference type="Pfam" id="PF00122">
    <property type="entry name" value="E1-E2_ATPase"/>
    <property type="match status" value="1"/>
</dbReference>
<dbReference type="Gene3D" id="3.40.1110.10">
    <property type="entry name" value="Calcium-transporting ATPase, cytoplasmic domain N"/>
    <property type="match status" value="1"/>
</dbReference>
<dbReference type="GO" id="GO:0005391">
    <property type="term" value="F:P-type sodium:potassium-exchanging transporter activity"/>
    <property type="evidence" value="ECO:0007669"/>
    <property type="project" value="TreeGrafter"/>
</dbReference>
<dbReference type="PRINTS" id="PR00119">
    <property type="entry name" value="CATATPASE"/>
</dbReference>
<evidence type="ECO:0000256" key="1">
    <source>
        <dbReference type="ARBA" id="ARBA00004651"/>
    </source>
</evidence>
<keyword evidence="3 9" id="KW-0812">Transmembrane</keyword>
<dbReference type="PROSITE" id="PS00154">
    <property type="entry name" value="ATPASE_E1_E2"/>
    <property type="match status" value="1"/>
</dbReference>
<dbReference type="Proteomes" id="UP000663852">
    <property type="component" value="Unassembled WGS sequence"/>
</dbReference>
<keyword evidence="5" id="KW-0067">ATP-binding</keyword>
<dbReference type="PRINTS" id="PR00121">
    <property type="entry name" value="NAKATPASE"/>
</dbReference>
<keyword evidence="6" id="KW-1278">Translocase</keyword>
<proteinExistence type="predicted"/>
<evidence type="ECO:0000313" key="12">
    <source>
        <dbReference type="EMBL" id="CAF1305751.1"/>
    </source>
</evidence>
<dbReference type="InterPro" id="IPR001757">
    <property type="entry name" value="P_typ_ATPase"/>
</dbReference>
<dbReference type="OrthoDB" id="158672at2759"/>
<dbReference type="InterPro" id="IPR044492">
    <property type="entry name" value="P_typ_ATPase_HD_dom"/>
</dbReference>
<dbReference type="Proteomes" id="UP000663828">
    <property type="component" value="Unassembled WGS sequence"/>
</dbReference>
<dbReference type="InterPro" id="IPR004014">
    <property type="entry name" value="ATPase_P-typ_cation-transptr_N"/>
</dbReference>
<dbReference type="AlphaFoldDB" id="A0A813SDY9"/>
<dbReference type="InterPro" id="IPR036412">
    <property type="entry name" value="HAD-like_sf"/>
</dbReference>
<feature type="transmembrane region" description="Helical" evidence="9">
    <location>
        <begin position="257"/>
        <end position="279"/>
    </location>
</feature>
<evidence type="ECO:0000256" key="4">
    <source>
        <dbReference type="ARBA" id="ARBA00022741"/>
    </source>
</evidence>
<comment type="caution">
    <text evidence="11">The sequence shown here is derived from an EMBL/GenBank/DDBJ whole genome shotgun (WGS) entry which is preliminary data.</text>
</comment>
<dbReference type="InterPro" id="IPR023299">
    <property type="entry name" value="ATPase_P-typ_cyto_dom_N"/>
</dbReference>
<protein>
    <recommendedName>
        <fullName evidence="10">Cation-transporting P-type ATPase N-terminal domain-containing protein</fullName>
    </recommendedName>
</protein>
<dbReference type="GO" id="GO:0005524">
    <property type="term" value="F:ATP binding"/>
    <property type="evidence" value="ECO:0007669"/>
    <property type="project" value="UniProtKB-KW"/>
</dbReference>
<feature type="transmembrane region" description="Helical" evidence="9">
    <location>
        <begin position="63"/>
        <end position="82"/>
    </location>
</feature>
<feature type="transmembrane region" description="Helical" evidence="9">
    <location>
        <begin position="862"/>
        <end position="883"/>
    </location>
</feature>
<feature type="transmembrane region" description="Helical" evidence="9">
    <location>
        <begin position="299"/>
        <end position="320"/>
    </location>
</feature>
<dbReference type="Pfam" id="PF00689">
    <property type="entry name" value="Cation_ATPase_C"/>
    <property type="match status" value="1"/>
</dbReference>
<dbReference type="Gene3D" id="1.20.1110.10">
    <property type="entry name" value="Calcium-transporting ATPase, transmembrane domain"/>
    <property type="match status" value="1"/>
</dbReference>
<dbReference type="SUPFAM" id="SSF81660">
    <property type="entry name" value="Metal cation-transporting ATPase, ATP-binding domain N"/>
    <property type="match status" value="1"/>
</dbReference>
<feature type="transmembrane region" description="Helical" evidence="9">
    <location>
        <begin position="834"/>
        <end position="856"/>
    </location>
</feature>
<feature type="transmembrane region" description="Helical" evidence="9">
    <location>
        <begin position="94"/>
        <end position="114"/>
    </location>
</feature>
<dbReference type="InterPro" id="IPR023298">
    <property type="entry name" value="ATPase_P-typ_TM_dom_sf"/>
</dbReference>
<sequence>MNTSQLQQDVHKIPLTDLFQRFHTNPLTGLSNSCVREVKAHYGRNSIAPPKRAVYNWLLLKRLITPFSLVLWLAGILAILAYKPLGASTPSITTLGVGIVIFLVVICNAILNVYQRVKSIKIVASFSKLLPTGATVRRDGIEQQINVSEIVPGDIILIRTGDKLPADCRFFVCNELEISTSDMTGESKLITTTVQSTNDNFMESTNIGFYSSFVVQGAGEAVVIAIGENTVLGKMSRITQNNHDDRTTDLDRVVNRLVLHIVIAAIICVIFLWITWAAWLRYAHPALVSVSDNVLNSVGLIISFLPFNLASAITIVLTIVAKQLYQQRILVNSLQIVEKFNSVSVITTDKTGTLTESKMTVTNILWDIDGEYRIIQEDDQMAQTLTPSRIHCMTTRRVSPLVDKRSPDLKMGALADLLLGAALCNDASTHLVNDTSATNADLRLVGNPVDTALYNLCVYHYHMDINEIRCLNARIKTFAFNSTNKFMISANRVELSDGERMVLVTMKGASDNTLQRCSSYKTRNNQILPLTPEIREKLCHRQERLGNNSHRVIAMCQQTFTQVEYDYMMQQYEVRRRFRTASDEDLNGFPTNKYCFIGFFSLFDPPRADVSDSILKIRAAHIRVAMITGDHPTTAKAISKQVNILSSEISKTNGIDTFKIEQNEQKQSIFQLYRNETFLQCHATDTLLSLTVENNNDDVSSKIPWYRQWHSSPHAKQRTIPYAVIVNGSQIDYMDEFMWNWVLSHEELIFARTSPEQKLRIIVEFQRREEIVAAVGDGTNDAPSLKCADIGIAMQSGANVSKEASDMILVDNRFSSIILAIETGRVLSDNLKKVIMYLLPAGTWSELWPVIFNIWLGIPLSLSAFLAIMLCMLNDMIISLAMVTEKPETDVMSQHPSSKKINSLVNWKLIVHAYLFVGNLECFAAFFCYCYYWIDNGVSFYSFLFAYENFGGKPPTTLDSNDLHGMVNVAQSIYYCALCTLQIFNFFATRTRYASIFQQNPIWGERRNLYGLGGIAMSVVVQLILTQVPWFNQIFFTAPVPVKYVLPAVGFGFLWLVIDELRKLCVRQYPHSIVARIAW</sequence>
<dbReference type="SUPFAM" id="SSF56784">
    <property type="entry name" value="HAD-like"/>
    <property type="match status" value="1"/>
</dbReference>
<gene>
    <name evidence="11" type="ORF">EDS130_LOCUS4761</name>
    <name evidence="12" type="ORF">XAT740_LOCUS29107</name>
</gene>
<dbReference type="SUPFAM" id="SSF81665">
    <property type="entry name" value="Calcium ATPase, transmembrane domain M"/>
    <property type="match status" value="1"/>
</dbReference>
<evidence type="ECO:0000313" key="11">
    <source>
        <dbReference type="EMBL" id="CAF0799182.1"/>
    </source>
</evidence>
<reference evidence="11" key="1">
    <citation type="submission" date="2021-02" db="EMBL/GenBank/DDBJ databases">
        <authorList>
            <person name="Nowell W R."/>
        </authorList>
    </citation>
    <scope>NUCLEOTIDE SEQUENCE</scope>
</reference>
<dbReference type="EMBL" id="CAJNOR010002519">
    <property type="protein sequence ID" value="CAF1305751.1"/>
    <property type="molecule type" value="Genomic_DNA"/>
</dbReference>
<dbReference type="SUPFAM" id="SSF81653">
    <property type="entry name" value="Calcium ATPase, transduction domain A"/>
    <property type="match status" value="1"/>
</dbReference>
<dbReference type="NCBIfam" id="TIGR01494">
    <property type="entry name" value="ATPase_P-type"/>
    <property type="match status" value="2"/>
</dbReference>
<name>A0A813SDY9_ADIRI</name>
<evidence type="ECO:0000256" key="2">
    <source>
        <dbReference type="ARBA" id="ARBA00022475"/>
    </source>
</evidence>
<accession>A0A813SDY9</accession>
<dbReference type="PANTHER" id="PTHR43294">
    <property type="entry name" value="SODIUM/POTASSIUM-TRANSPORTING ATPASE SUBUNIT ALPHA"/>
    <property type="match status" value="1"/>
</dbReference>
<dbReference type="Pfam" id="PF00690">
    <property type="entry name" value="Cation_ATPase_N"/>
    <property type="match status" value="1"/>
</dbReference>
<dbReference type="GO" id="GO:0005886">
    <property type="term" value="C:plasma membrane"/>
    <property type="evidence" value="ECO:0007669"/>
    <property type="project" value="UniProtKB-SubCell"/>
</dbReference>
<dbReference type="InterPro" id="IPR006068">
    <property type="entry name" value="ATPase_P-typ_cation-transptr_C"/>
</dbReference>
<dbReference type="InterPro" id="IPR023214">
    <property type="entry name" value="HAD_sf"/>
</dbReference>
<feature type="transmembrane region" description="Helical" evidence="9">
    <location>
        <begin position="972"/>
        <end position="988"/>
    </location>
</feature>
<dbReference type="InterPro" id="IPR059000">
    <property type="entry name" value="ATPase_P-type_domA"/>
</dbReference>
<dbReference type="EMBL" id="CAJNOJ010000012">
    <property type="protein sequence ID" value="CAF0799182.1"/>
    <property type="molecule type" value="Genomic_DNA"/>
</dbReference>
<dbReference type="GO" id="GO:0030007">
    <property type="term" value="P:intracellular potassium ion homeostasis"/>
    <property type="evidence" value="ECO:0007669"/>
    <property type="project" value="TreeGrafter"/>
</dbReference>
<organism evidence="11 14">
    <name type="scientific">Adineta ricciae</name>
    <name type="common">Rotifer</name>
    <dbReference type="NCBI Taxonomy" id="249248"/>
    <lineage>
        <taxon>Eukaryota</taxon>
        <taxon>Metazoa</taxon>
        <taxon>Spiralia</taxon>
        <taxon>Gnathifera</taxon>
        <taxon>Rotifera</taxon>
        <taxon>Eurotatoria</taxon>
        <taxon>Bdelloidea</taxon>
        <taxon>Adinetida</taxon>
        <taxon>Adinetidae</taxon>
        <taxon>Adineta</taxon>
    </lineage>
</organism>
<dbReference type="Gene3D" id="2.70.150.10">
    <property type="entry name" value="Calcium-transporting ATPase, cytoplasmic transduction domain A"/>
    <property type="match status" value="1"/>
</dbReference>
<dbReference type="PROSITE" id="PS01229">
    <property type="entry name" value="COF_2"/>
    <property type="match status" value="1"/>
</dbReference>
<dbReference type="InterPro" id="IPR008250">
    <property type="entry name" value="ATPase_P-typ_transduc_dom_A_sf"/>
</dbReference>
<evidence type="ECO:0000313" key="13">
    <source>
        <dbReference type="Proteomes" id="UP000663828"/>
    </source>
</evidence>
<feature type="transmembrane region" description="Helical" evidence="9">
    <location>
        <begin position="1034"/>
        <end position="1058"/>
    </location>
</feature>
<dbReference type="InterPro" id="IPR018303">
    <property type="entry name" value="ATPase_P-typ_P_site"/>
</dbReference>
<dbReference type="SMART" id="SM00831">
    <property type="entry name" value="Cation_ATPase_N"/>
    <property type="match status" value="1"/>
</dbReference>
<dbReference type="Pfam" id="PF08282">
    <property type="entry name" value="Hydrolase_3"/>
    <property type="match status" value="1"/>
</dbReference>
<keyword evidence="2" id="KW-1003">Cell membrane</keyword>
<dbReference type="Gene3D" id="3.40.50.1000">
    <property type="entry name" value="HAD superfamily/HAD-like"/>
    <property type="match status" value="1"/>
</dbReference>
<dbReference type="SFLD" id="SFLDF00027">
    <property type="entry name" value="p-type_atpase"/>
    <property type="match status" value="1"/>
</dbReference>
<evidence type="ECO:0000256" key="8">
    <source>
        <dbReference type="ARBA" id="ARBA00023136"/>
    </source>
</evidence>
<dbReference type="GO" id="GO:1990573">
    <property type="term" value="P:potassium ion import across plasma membrane"/>
    <property type="evidence" value="ECO:0007669"/>
    <property type="project" value="TreeGrafter"/>
</dbReference>
<evidence type="ECO:0000256" key="5">
    <source>
        <dbReference type="ARBA" id="ARBA00022840"/>
    </source>
</evidence>
<evidence type="ECO:0000256" key="7">
    <source>
        <dbReference type="ARBA" id="ARBA00022989"/>
    </source>
</evidence>
<dbReference type="GO" id="GO:0036376">
    <property type="term" value="P:sodium ion export across plasma membrane"/>
    <property type="evidence" value="ECO:0007669"/>
    <property type="project" value="TreeGrafter"/>
</dbReference>